<sequence>MNNMRSNRPAKRVAASALVVAFSLADAQAQTTPSHSAPSPTTSAQPAADTLSARQQAIIPIAAVAAAGDIERLGVALNQGLDAGLSINDAKEILVQLYAYAGFPRSLNALGELMKVLDNRRQRGIQDTPGREPSRAIPQGDALRAAGTANQTRLSGAPVQGPLFDFAPAADEYLKTHLFGDIFERDNLDWQSRELATVGMLSALPGVEPQLRSHMRISLNVGLSAGQLHQVGQVLSDRVGAEAAQRARDALAQQLAAAKNG</sequence>
<dbReference type="PANTHER" id="PTHR33570">
    <property type="entry name" value="4-CARBOXYMUCONOLACTONE DECARBOXYLASE FAMILY PROTEIN"/>
    <property type="match status" value="1"/>
</dbReference>
<evidence type="ECO:0000313" key="5">
    <source>
        <dbReference type="Proteomes" id="UP000461670"/>
    </source>
</evidence>
<dbReference type="AlphaFoldDB" id="A0A7V8FKZ3"/>
<dbReference type="SUPFAM" id="SSF69118">
    <property type="entry name" value="AhpD-like"/>
    <property type="match status" value="1"/>
</dbReference>
<keyword evidence="2" id="KW-0732">Signal</keyword>
<organism evidence="4 5">
    <name type="scientific">Paracidovorax wautersii</name>
    <dbReference type="NCBI Taxonomy" id="1177982"/>
    <lineage>
        <taxon>Bacteria</taxon>
        <taxon>Pseudomonadati</taxon>
        <taxon>Pseudomonadota</taxon>
        <taxon>Betaproteobacteria</taxon>
        <taxon>Burkholderiales</taxon>
        <taxon>Comamonadaceae</taxon>
        <taxon>Paracidovorax</taxon>
    </lineage>
</organism>
<evidence type="ECO:0000256" key="1">
    <source>
        <dbReference type="SAM" id="MobiDB-lite"/>
    </source>
</evidence>
<dbReference type="Gene3D" id="1.20.1290.10">
    <property type="entry name" value="AhpD-like"/>
    <property type="match status" value="1"/>
</dbReference>
<dbReference type="EMBL" id="WNDQ01000073">
    <property type="protein sequence ID" value="KAF1018811.1"/>
    <property type="molecule type" value="Genomic_DNA"/>
</dbReference>
<feature type="compositionally biased region" description="Low complexity" evidence="1">
    <location>
        <begin position="30"/>
        <end position="48"/>
    </location>
</feature>
<feature type="signal peptide" evidence="2">
    <location>
        <begin position="1"/>
        <end position="29"/>
    </location>
</feature>
<evidence type="ECO:0000256" key="2">
    <source>
        <dbReference type="SAM" id="SignalP"/>
    </source>
</evidence>
<evidence type="ECO:0000259" key="3">
    <source>
        <dbReference type="Pfam" id="PF02627"/>
    </source>
</evidence>
<gene>
    <name evidence="4" type="ORF">GAK30_03472</name>
</gene>
<evidence type="ECO:0000313" key="4">
    <source>
        <dbReference type="EMBL" id="KAF1018811.1"/>
    </source>
</evidence>
<name>A0A7V8FKZ3_9BURK</name>
<feature type="domain" description="Carboxymuconolactone decarboxylase-like" evidence="3">
    <location>
        <begin position="168"/>
        <end position="252"/>
    </location>
</feature>
<proteinExistence type="predicted"/>
<dbReference type="GO" id="GO:0051920">
    <property type="term" value="F:peroxiredoxin activity"/>
    <property type="evidence" value="ECO:0007669"/>
    <property type="project" value="InterPro"/>
</dbReference>
<dbReference type="InterPro" id="IPR029032">
    <property type="entry name" value="AhpD-like"/>
</dbReference>
<feature type="domain" description="Carboxymuconolactone decarboxylase-like" evidence="3">
    <location>
        <begin position="49"/>
        <end position="111"/>
    </location>
</feature>
<dbReference type="InterPro" id="IPR003779">
    <property type="entry name" value="CMD-like"/>
</dbReference>
<feature type="chain" id="PRO_5031464680" description="Carboxymuconolactone decarboxylase-like domain-containing protein" evidence="2">
    <location>
        <begin position="30"/>
        <end position="261"/>
    </location>
</feature>
<dbReference type="PANTHER" id="PTHR33570:SF2">
    <property type="entry name" value="CARBOXYMUCONOLACTONE DECARBOXYLASE-LIKE DOMAIN-CONTAINING PROTEIN"/>
    <property type="match status" value="1"/>
</dbReference>
<comment type="caution">
    <text evidence="4">The sequence shown here is derived from an EMBL/GenBank/DDBJ whole genome shotgun (WGS) entry which is preliminary data.</text>
</comment>
<protein>
    <recommendedName>
        <fullName evidence="3">Carboxymuconolactone decarboxylase-like domain-containing protein</fullName>
    </recommendedName>
</protein>
<dbReference type="Proteomes" id="UP000461670">
    <property type="component" value="Unassembled WGS sequence"/>
</dbReference>
<reference evidence="5" key="1">
    <citation type="journal article" date="2020" name="MBio">
        <title>Horizontal gene transfer to a defensive symbiont with a reduced genome amongst a multipartite beetle microbiome.</title>
        <authorList>
            <person name="Waterworth S.C."/>
            <person name="Florez L.V."/>
            <person name="Rees E.R."/>
            <person name="Hertweck C."/>
            <person name="Kaltenpoth M."/>
            <person name="Kwan J.C."/>
        </authorList>
    </citation>
    <scope>NUCLEOTIDE SEQUENCE [LARGE SCALE GENOMIC DNA]</scope>
</reference>
<accession>A0A7V8FKZ3</accession>
<dbReference type="InterPro" id="IPR052512">
    <property type="entry name" value="4CMD/NDH-1_regulator"/>
</dbReference>
<dbReference type="Pfam" id="PF02627">
    <property type="entry name" value="CMD"/>
    <property type="match status" value="2"/>
</dbReference>
<feature type="region of interest" description="Disordered" evidence="1">
    <location>
        <begin position="30"/>
        <end position="49"/>
    </location>
</feature>